<dbReference type="PROSITE" id="PS50977">
    <property type="entry name" value="HTH_TETR_2"/>
    <property type="match status" value="1"/>
</dbReference>
<proteinExistence type="predicted"/>
<dbReference type="SUPFAM" id="SSF48498">
    <property type="entry name" value="Tetracyclin repressor-like, C-terminal domain"/>
    <property type="match status" value="1"/>
</dbReference>
<dbReference type="Gene3D" id="1.10.10.60">
    <property type="entry name" value="Homeodomain-like"/>
    <property type="match status" value="1"/>
</dbReference>
<dbReference type="PRINTS" id="PR00455">
    <property type="entry name" value="HTHTETR"/>
</dbReference>
<organism evidence="8">
    <name type="scientific">freshwater metagenome</name>
    <dbReference type="NCBI Taxonomy" id="449393"/>
    <lineage>
        <taxon>unclassified sequences</taxon>
        <taxon>metagenomes</taxon>
        <taxon>ecological metagenomes</taxon>
    </lineage>
</organism>
<evidence type="ECO:0000313" key="9">
    <source>
        <dbReference type="EMBL" id="CAB4943230.1"/>
    </source>
</evidence>
<dbReference type="AlphaFoldDB" id="A0A6J7BTK6"/>
<dbReference type="EMBL" id="CAFBOL010000031">
    <property type="protein sequence ID" value="CAB4989544.1"/>
    <property type="molecule type" value="Genomic_DNA"/>
</dbReference>
<evidence type="ECO:0000313" key="6">
    <source>
        <dbReference type="EMBL" id="CAB4730782.1"/>
    </source>
</evidence>
<reference evidence="8" key="1">
    <citation type="submission" date="2020-05" db="EMBL/GenBank/DDBJ databases">
        <authorList>
            <person name="Chiriac C."/>
            <person name="Salcher M."/>
            <person name="Ghai R."/>
            <person name="Kavagutti S V."/>
        </authorList>
    </citation>
    <scope>NUCLEOTIDE SEQUENCE</scope>
</reference>
<evidence type="ECO:0000256" key="2">
    <source>
        <dbReference type="ARBA" id="ARBA00023125"/>
    </source>
</evidence>
<dbReference type="InterPro" id="IPR036271">
    <property type="entry name" value="Tet_transcr_reg_TetR-rel_C_sf"/>
</dbReference>
<gene>
    <name evidence="6" type="ORF">UFOPK2656_02097</name>
    <name evidence="7" type="ORF">UFOPK3099_00161</name>
    <name evidence="8" type="ORF">UFOPK3267_00710</name>
    <name evidence="9" type="ORF">UFOPK3651_02340</name>
    <name evidence="10" type="ORF">UFOPK3931_01387</name>
    <name evidence="5" type="ORF">UFOPK4189_02151</name>
</gene>
<dbReference type="EMBL" id="CAFAAV010000006">
    <property type="protein sequence ID" value="CAB4801715.1"/>
    <property type="molecule type" value="Genomic_DNA"/>
</dbReference>
<dbReference type="Pfam" id="PF17920">
    <property type="entry name" value="TetR_C_16"/>
    <property type="match status" value="1"/>
</dbReference>
<dbReference type="InterPro" id="IPR001647">
    <property type="entry name" value="HTH_TetR"/>
</dbReference>
<dbReference type="PANTHER" id="PTHR30055:SF234">
    <property type="entry name" value="HTH-TYPE TRANSCRIPTIONAL REGULATOR BETI"/>
    <property type="match status" value="1"/>
</dbReference>
<dbReference type="EMBL" id="CAFBIY010000027">
    <property type="protein sequence ID" value="CAB4848465.1"/>
    <property type="molecule type" value="Genomic_DNA"/>
</dbReference>
<keyword evidence="2" id="KW-0238">DNA-binding</keyword>
<dbReference type="Pfam" id="PF00440">
    <property type="entry name" value="TetR_N"/>
    <property type="match status" value="1"/>
</dbReference>
<dbReference type="SUPFAM" id="SSF46689">
    <property type="entry name" value="Homeodomain-like"/>
    <property type="match status" value="1"/>
</dbReference>
<dbReference type="InterPro" id="IPR041678">
    <property type="entry name" value="TetR_C_16"/>
</dbReference>
<keyword evidence="1" id="KW-0805">Transcription regulation</keyword>
<evidence type="ECO:0000259" key="4">
    <source>
        <dbReference type="PROSITE" id="PS50977"/>
    </source>
</evidence>
<evidence type="ECO:0000313" key="7">
    <source>
        <dbReference type="EMBL" id="CAB4801715.1"/>
    </source>
</evidence>
<evidence type="ECO:0000313" key="5">
    <source>
        <dbReference type="EMBL" id="CAB4364390.1"/>
    </source>
</evidence>
<dbReference type="GO" id="GO:0003700">
    <property type="term" value="F:DNA-binding transcription factor activity"/>
    <property type="evidence" value="ECO:0007669"/>
    <property type="project" value="TreeGrafter"/>
</dbReference>
<dbReference type="EMBL" id="CAEZYF010000013">
    <property type="protein sequence ID" value="CAB4730782.1"/>
    <property type="molecule type" value="Genomic_DNA"/>
</dbReference>
<dbReference type="EMBL" id="CAFBMT010000014">
    <property type="protein sequence ID" value="CAB4943230.1"/>
    <property type="molecule type" value="Genomic_DNA"/>
</dbReference>
<protein>
    <submittedName>
        <fullName evidence="8">Unannotated protein</fullName>
    </submittedName>
</protein>
<evidence type="ECO:0000256" key="3">
    <source>
        <dbReference type="ARBA" id="ARBA00023163"/>
    </source>
</evidence>
<sequence>MATTDDTVRRRDAVRTRQALLSSARELFGAKGYAGTTLRQIGERAGVDPALVARYFGSKTAIYIASIEADGPTADAATTQVFAQGIVDRLIERITRVGASPLLQAVVLPTSDDEVRDAARRIINERTITPLLQETEPSSLDRPRLRAEIAAAALTGIVLARSAGLFETLAAADHDDVVELTLRTIRPILEA</sequence>
<dbReference type="InterPro" id="IPR050109">
    <property type="entry name" value="HTH-type_TetR-like_transc_reg"/>
</dbReference>
<accession>A0A6J7BTK6</accession>
<evidence type="ECO:0000256" key="1">
    <source>
        <dbReference type="ARBA" id="ARBA00023015"/>
    </source>
</evidence>
<dbReference type="PANTHER" id="PTHR30055">
    <property type="entry name" value="HTH-TYPE TRANSCRIPTIONAL REGULATOR RUTR"/>
    <property type="match status" value="1"/>
</dbReference>
<dbReference type="EMBL" id="CAESGF010000013">
    <property type="protein sequence ID" value="CAB4364390.1"/>
    <property type="molecule type" value="Genomic_DNA"/>
</dbReference>
<evidence type="ECO:0000313" key="10">
    <source>
        <dbReference type="EMBL" id="CAB4989544.1"/>
    </source>
</evidence>
<evidence type="ECO:0000313" key="8">
    <source>
        <dbReference type="EMBL" id="CAB4848465.1"/>
    </source>
</evidence>
<name>A0A6J7BTK6_9ZZZZ</name>
<dbReference type="GO" id="GO:0000976">
    <property type="term" value="F:transcription cis-regulatory region binding"/>
    <property type="evidence" value="ECO:0007669"/>
    <property type="project" value="TreeGrafter"/>
</dbReference>
<feature type="domain" description="HTH tetR-type" evidence="4">
    <location>
        <begin position="14"/>
        <end position="74"/>
    </location>
</feature>
<keyword evidence="3" id="KW-0804">Transcription</keyword>
<dbReference type="InterPro" id="IPR009057">
    <property type="entry name" value="Homeodomain-like_sf"/>
</dbReference>
<dbReference type="Gene3D" id="1.10.357.10">
    <property type="entry name" value="Tetracycline Repressor, domain 2"/>
    <property type="match status" value="1"/>
</dbReference>